<dbReference type="STRING" id="1236971.JCM9152_970"/>
<organism evidence="2 3">
    <name type="scientific">Halalkalibacter hemicellulosilyticusJCM 9152</name>
    <dbReference type="NCBI Taxonomy" id="1236971"/>
    <lineage>
        <taxon>Bacteria</taxon>
        <taxon>Bacillati</taxon>
        <taxon>Bacillota</taxon>
        <taxon>Bacilli</taxon>
        <taxon>Bacillales</taxon>
        <taxon>Bacillaceae</taxon>
        <taxon>Halalkalibacter</taxon>
    </lineage>
</organism>
<evidence type="ECO:0000256" key="1">
    <source>
        <dbReference type="SAM" id="Phobius"/>
    </source>
</evidence>
<dbReference type="OrthoDB" id="1912744at2"/>
<accession>W4QE20</accession>
<dbReference type="AlphaFoldDB" id="W4QE20"/>
<dbReference type="EMBL" id="BAUU01000005">
    <property type="protein sequence ID" value="GAE29604.1"/>
    <property type="molecule type" value="Genomic_DNA"/>
</dbReference>
<keyword evidence="1" id="KW-1133">Transmembrane helix</keyword>
<dbReference type="RefSeq" id="WP_035341399.1">
    <property type="nucleotide sequence ID" value="NZ_BAUU01000005.1"/>
</dbReference>
<evidence type="ECO:0000313" key="2">
    <source>
        <dbReference type="EMBL" id="GAE29604.1"/>
    </source>
</evidence>
<keyword evidence="1" id="KW-0472">Membrane</keyword>
<comment type="caution">
    <text evidence="2">The sequence shown here is derived from an EMBL/GenBank/DDBJ whole genome shotgun (WGS) entry which is preliminary data.</text>
</comment>
<keyword evidence="3" id="KW-1185">Reference proteome</keyword>
<protein>
    <submittedName>
        <fullName evidence="2">Uncharacterized protein</fullName>
    </submittedName>
</protein>
<feature type="transmembrane region" description="Helical" evidence="1">
    <location>
        <begin position="226"/>
        <end position="246"/>
    </location>
</feature>
<keyword evidence="1" id="KW-0812">Transmembrane</keyword>
<sequence>MKKNGHIDECEKLQDELDCYIVKFPNDDMIEATVDSLRQYVPQKEAQSVSKMEKMRALISRAGKEITFIHKGFWVISCVLVLIGSYISNVAMANPLYILILLAPLPFALGLLEVFRARDKGLVEMEMACKHSVYEVILSRLFIISVYNILLMVGVTILAMPNLSHYSIWEVTLTWMTPFTWFVALALLISVHVRGAVFAPLFMTLWAMFSLFLFSQHSWVEMITHVNLVLHVVFLLVGVTLCMIQLKRMIRKYSSYERVGVGEASF</sequence>
<feature type="transmembrane region" description="Helical" evidence="1">
    <location>
        <begin position="68"/>
        <end position="88"/>
    </location>
</feature>
<dbReference type="Proteomes" id="UP000018895">
    <property type="component" value="Unassembled WGS sequence"/>
</dbReference>
<feature type="transmembrane region" description="Helical" evidence="1">
    <location>
        <begin position="136"/>
        <end position="160"/>
    </location>
</feature>
<reference evidence="2" key="1">
    <citation type="journal article" date="2014" name="Genome Announc.">
        <title>Draft Genome Sequences of Three Alkaliphilic Bacillus Strains, Bacillus wakoensis JCM 9140T, Bacillus akibai JCM 9157T, and Bacillus hemicellulosilyticus JCM 9152T.</title>
        <authorList>
            <person name="Yuki M."/>
            <person name="Oshima K."/>
            <person name="Suda W."/>
            <person name="Oshida Y."/>
            <person name="Kitamura K."/>
            <person name="Iida T."/>
            <person name="Hattori M."/>
            <person name="Ohkuma M."/>
        </authorList>
    </citation>
    <scope>NUCLEOTIDE SEQUENCE [LARGE SCALE GENOMIC DNA]</scope>
    <source>
        <strain evidence="2">JCM 9152</strain>
    </source>
</reference>
<gene>
    <name evidence="2" type="ORF">JCM9152_970</name>
</gene>
<feature type="transmembrane region" description="Helical" evidence="1">
    <location>
        <begin position="166"/>
        <end position="189"/>
    </location>
</feature>
<name>W4QE20_9BACI</name>
<feature type="transmembrane region" description="Helical" evidence="1">
    <location>
        <begin position="94"/>
        <end position="115"/>
    </location>
</feature>
<proteinExistence type="predicted"/>
<feature type="transmembrane region" description="Helical" evidence="1">
    <location>
        <begin position="196"/>
        <end position="214"/>
    </location>
</feature>
<evidence type="ECO:0000313" key="3">
    <source>
        <dbReference type="Proteomes" id="UP000018895"/>
    </source>
</evidence>